<dbReference type="STRING" id="296587.C1FFU1"/>
<dbReference type="GO" id="GO:0004806">
    <property type="term" value="F:triacylglycerol lipase activity"/>
    <property type="evidence" value="ECO:0007669"/>
    <property type="project" value="InterPro"/>
</dbReference>
<dbReference type="SUPFAM" id="SSF52151">
    <property type="entry name" value="FabD/lysophospholipase-like"/>
    <property type="match status" value="1"/>
</dbReference>
<keyword evidence="2 4" id="KW-0442">Lipid degradation</keyword>
<dbReference type="InterPro" id="IPR021771">
    <property type="entry name" value="Triacylglycerol_lipase_N"/>
</dbReference>
<dbReference type="GeneID" id="8245808"/>
<dbReference type="InterPro" id="IPR050301">
    <property type="entry name" value="NTE"/>
</dbReference>
<feature type="non-terminal residue" evidence="6">
    <location>
        <position position="1"/>
    </location>
</feature>
<dbReference type="OrthoDB" id="15478at2759"/>
<dbReference type="InParanoid" id="C1FFU1"/>
<comment type="caution">
    <text evidence="4">Lacks conserved residue(s) required for the propagation of feature annotation.</text>
</comment>
<evidence type="ECO:0000259" key="5">
    <source>
        <dbReference type="PROSITE" id="PS51635"/>
    </source>
</evidence>
<dbReference type="Proteomes" id="UP000002009">
    <property type="component" value="Chromosome 8"/>
</dbReference>
<accession>C1FFU1</accession>
<gene>
    <name evidence="6" type="ORF">MICPUN_75538</name>
</gene>
<dbReference type="Gene3D" id="3.40.1090.10">
    <property type="entry name" value="Cytosolic phospholipase A2 catalytic domain"/>
    <property type="match status" value="2"/>
</dbReference>
<proteinExistence type="predicted"/>
<evidence type="ECO:0000256" key="1">
    <source>
        <dbReference type="ARBA" id="ARBA00022801"/>
    </source>
</evidence>
<dbReference type="InterPro" id="IPR002641">
    <property type="entry name" value="PNPLA_dom"/>
</dbReference>
<evidence type="ECO:0000256" key="4">
    <source>
        <dbReference type="PROSITE-ProRule" id="PRU01161"/>
    </source>
</evidence>
<name>C1FFU1_MICCC</name>
<dbReference type="AlphaFoldDB" id="C1FFU1"/>
<dbReference type="OMA" id="SIVPWPH"/>
<dbReference type="KEGG" id="mis:MICPUN_75538"/>
<dbReference type="PROSITE" id="PS51635">
    <property type="entry name" value="PNPLA"/>
    <property type="match status" value="1"/>
</dbReference>
<evidence type="ECO:0000313" key="7">
    <source>
        <dbReference type="Proteomes" id="UP000002009"/>
    </source>
</evidence>
<dbReference type="Pfam" id="PF01734">
    <property type="entry name" value="Patatin"/>
    <property type="match status" value="1"/>
</dbReference>
<feature type="domain" description="PNPLA" evidence="5">
    <location>
        <begin position="143"/>
        <end position="334"/>
    </location>
</feature>
<keyword evidence="3 4" id="KW-0443">Lipid metabolism</keyword>
<feature type="short sequence motif" description="GXSXG" evidence="4">
    <location>
        <begin position="174"/>
        <end position="178"/>
    </location>
</feature>
<dbReference type="InterPro" id="IPR016035">
    <property type="entry name" value="Acyl_Trfase/lysoPLipase"/>
</dbReference>
<dbReference type="RefSeq" id="XP_002507882.1">
    <property type="nucleotide sequence ID" value="XM_002507836.1"/>
</dbReference>
<sequence length="490" mass="53647">SYREWLGVASQLDKLPANLGEGGDEWRRDESRSSDAYDAALCKIYLTVMRQARAGGDAAALGLALRTVLHRNFGGMNRLLRLRHARTGTKLVAEEFTQELCRSVSGDRIDSPRGGGGGGFDTRVPETLRLISEAHRSLGRTALCLSGGGALAMYHFGVIKVLLEEGLLPQVVSGTSGGSIVAAFISMFPEEELLKTIKPDLSNRHDVRWFPPVWKMILHFVQHSVLMSGDEFARTTEAYFGDVTFAEAFAISKRAVSIQISVGSGHGFVLNHFTSPQVVIRTAVNASCALPGLMPPSELLAKDEATGELIPFHPAGVTSFDGTITADIPAARLTELFNCNNFIVSQVNPHINFVLHLADDGGGGRRFRHMGRSGERRAAVIKLLRVANFLLLNIKYGMQKLLEVDLLNLRMVRTLQGILVQDFRGHVTILPELKFSDYLRILHQPSEADMAHFISNGERATWPHVEAIRLKVAGEIALQEAAAALRARLA</sequence>
<organism evidence="6 7">
    <name type="scientific">Micromonas commoda (strain RCC299 / NOUM17 / CCMP2709)</name>
    <name type="common">Picoplanktonic green alga</name>
    <dbReference type="NCBI Taxonomy" id="296587"/>
    <lineage>
        <taxon>Eukaryota</taxon>
        <taxon>Viridiplantae</taxon>
        <taxon>Chlorophyta</taxon>
        <taxon>Mamiellophyceae</taxon>
        <taxon>Mamiellales</taxon>
        <taxon>Mamiellaceae</taxon>
        <taxon>Micromonas</taxon>
    </lineage>
</organism>
<dbReference type="FunCoup" id="C1FFU1">
    <property type="interactions" value="411"/>
</dbReference>
<dbReference type="EMBL" id="CP001575">
    <property type="protein sequence ID" value="ACO69140.1"/>
    <property type="molecule type" value="Genomic_DNA"/>
</dbReference>
<evidence type="ECO:0000256" key="2">
    <source>
        <dbReference type="ARBA" id="ARBA00022963"/>
    </source>
</evidence>
<keyword evidence="7" id="KW-1185">Reference proteome</keyword>
<dbReference type="Pfam" id="PF11815">
    <property type="entry name" value="DUF3336"/>
    <property type="match status" value="1"/>
</dbReference>
<protein>
    <recommendedName>
        <fullName evidence="5">PNPLA domain-containing protein</fullName>
    </recommendedName>
</protein>
<feature type="active site" description="Proton acceptor" evidence="4">
    <location>
        <position position="321"/>
    </location>
</feature>
<dbReference type="eggNOG" id="KOG2214">
    <property type="taxonomic scope" value="Eukaryota"/>
</dbReference>
<feature type="non-terminal residue" evidence="6">
    <location>
        <position position="490"/>
    </location>
</feature>
<keyword evidence="1 4" id="KW-0378">Hydrolase</keyword>
<dbReference type="GO" id="GO:0016042">
    <property type="term" value="P:lipid catabolic process"/>
    <property type="evidence" value="ECO:0007669"/>
    <property type="project" value="UniProtKB-UniRule"/>
</dbReference>
<feature type="active site" description="Nucleophile" evidence="4">
    <location>
        <position position="176"/>
    </location>
</feature>
<evidence type="ECO:0000313" key="6">
    <source>
        <dbReference type="EMBL" id="ACO69140.1"/>
    </source>
</evidence>
<reference evidence="6 7" key="1">
    <citation type="journal article" date="2009" name="Science">
        <title>Green evolution and dynamic adaptations revealed by genomes of the marine picoeukaryotes Micromonas.</title>
        <authorList>
            <person name="Worden A.Z."/>
            <person name="Lee J.H."/>
            <person name="Mock T."/>
            <person name="Rouze P."/>
            <person name="Simmons M.P."/>
            <person name="Aerts A.L."/>
            <person name="Allen A.E."/>
            <person name="Cuvelier M.L."/>
            <person name="Derelle E."/>
            <person name="Everett M.V."/>
            <person name="Foulon E."/>
            <person name="Grimwood J."/>
            <person name="Gundlach H."/>
            <person name="Henrissat B."/>
            <person name="Napoli C."/>
            <person name="McDonald S.M."/>
            <person name="Parker M.S."/>
            <person name="Rombauts S."/>
            <person name="Salamov A."/>
            <person name="Von Dassow P."/>
            <person name="Badger J.H."/>
            <person name="Coutinho P.M."/>
            <person name="Demir E."/>
            <person name="Dubchak I."/>
            <person name="Gentemann C."/>
            <person name="Eikrem W."/>
            <person name="Gready J.E."/>
            <person name="John U."/>
            <person name="Lanier W."/>
            <person name="Lindquist E.A."/>
            <person name="Lucas S."/>
            <person name="Mayer K.F."/>
            <person name="Moreau H."/>
            <person name="Not F."/>
            <person name="Otillar R."/>
            <person name="Panaud O."/>
            <person name="Pangilinan J."/>
            <person name="Paulsen I."/>
            <person name="Piegu B."/>
            <person name="Poliakov A."/>
            <person name="Robbens S."/>
            <person name="Schmutz J."/>
            <person name="Toulza E."/>
            <person name="Wyss T."/>
            <person name="Zelensky A."/>
            <person name="Zhou K."/>
            <person name="Armbrust E.V."/>
            <person name="Bhattacharya D."/>
            <person name="Goodenough U.W."/>
            <person name="Van de Peer Y."/>
            <person name="Grigoriev I.V."/>
        </authorList>
    </citation>
    <scope>NUCLEOTIDE SEQUENCE [LARGE SCALE GENOMIC DNA]</scope>
    <source>
        <strain evidence="7">RCC299 / NOUM17</strain>
    </source>
</reference>
<dbReference type="PANTHER" id="PTHR14226">
    <property type="entry name" value="NEUROPATHY TARGET ESTERASE/SWISS CHEESE D.MELANOGASTER"/>
    <property type="match status" value="1"/>
</dbReference>
<evidence type="ECO:0000256" key="3">
    <source>
        <dbReference type="ARBA" id="ARBA00023098"/>
    </source>
</evidence>
<dbReference type="PANTHER" id="PTHR14226:SF10">
    <property type="entry name" value="TRIACYLGLYCEROL LIPASE 4-RELATED"/>
    <property type="match status" value="1"/>
</dbReference>